<dbReference type="Pfam" id="PF02464">
    <property type="entry name" value="CinA"/>
    <property type="match status" value="1"/>
</dbReference>
<dbReference type="EMBL" id="AYZJ01000067">
    <property type="protein sequence ID" value="KRN20738.1"/>
    <property type="molecule type" value="Genomic_DNA"/>
</dbReference>
<dbReference type="Gene3D" id="3.40.980.10">
    <property type="entry name" value="MoaB/Mog-like domain"/>
    <property type="match status" value="1"/>
</dbReference>
<dbReference type="InterPro" id="IPR001453">
    <property type="entry name" value="MoaB/Mog_dom"/>
</dbReference>
<dbReference type="NCBIfam" id="TIGR00199">
    <property type="entry name" value="PncC_domain"/>
    <property type="match status" value="1"/>
</dbReference>
<dbReference type="HAMAP" id="MF_00226_B">
    <property type="entry name" value="CinA_B"/>
    <property type="match status" value="1"/>
</dbReference>
<dbReference type="Gene3D" id="3.90.950.20">
    <property type="entry name" value="CinA-like"/>
    <property type="match status" value="1"/>
</dbReference>
<dbReference type="AlphaFoldDB" id="A0A0R2EWC9"/>
<dbReference type="SUPFAM" id="SSF53218">
    <property type="entry name" value="Molybdenum cofactor biosynthesis proteins"/>
    <property type="match status" value="1"/>
</dbReference>
<name>A0A0R2EWC9_9LACO</name>
<dbReference type="PANTHER" id="PTHR13939">
    <property type="entry name" value="NICOTINAMIDE-NUCLEOTIDE AMIDOHYDROLASE PNCC"/>
    <property type="match status" value="1"/>
</dbReference>
<sequence>MNAELIAVGTEMLLGQITNTNGAFLAKQLSDLGIDSLNQQVVGDNSARLDAAIALAESRADLIFVLGGLGPTPDDLSKQTLAKHLGVELVTDEPAMAKLKAFATQQHHQMTANNLLQAMYPAGATVLPNAVGLAVGAMLDVQGRAYVLLPGPPREFEPMVLNALVPALLKRLGHGEVLVSRVLRFFGIGESQLVTELDDLIAQQTNPTLATYIKPYEVTLRLTAKAGSEAAAEALLDPLEREVQKRLGQYFYGYGDNNSLAAEVVAALGRTHTVVTAAESLTAGALQAALADVPGVSDWFKGGFVTYSNQTKAAFLHLDQKQIDAAGAVSEQTAKAMAEGALKQAGADVALSLTGVAGPGPNQGVEAGTVWIGLAASGQPTSASVHHFPGNRAAVRGRAVKAALFILLRFLQGREKHV</sequence>
<comment type="similarity">
    <text evidence="1">Belongs to the CinA family.</text>
</comment>
<protein>
    <recommendedName>
        <fullName evidence="1">Putative competence-damage inducible protein</fullName>
    </recommendedName>
</protein>
<dbReference type="Proteomes" id="UP000050865">
    <property type="component" value="Unassembled WGS sequence"/>
</dbReference>
<dbReference type="InterPro" id="IPR008136">
    <property type="entry name" value="CinA_C"/>
</dbReference>
<evidence type="ECO:0000313" key="3">
    <source>
        <dbReference type="EMBL" id="KRN20738.1"/>
    </source>
</evidence>
<feature type="domain" description="MoaB/Mog" evidence="2">
    <location>
        <begin position="4"/>
        <end position="171"/>
    </location>
</feature>
<dbReference type="Pfam" id="PF00994">
    <property type="entry name" value="MoCF_biosynth"/>
    <property type="match status" value="1"/>
</dbReference>
<reference evidence="3 4" key="1">
    <citation type="journal article" date="2015" name="Genome Announc.">
        <title>Expanding the biotechnology potential of lactobacilli through comparative genomics of 213 strains and associated genera.</title>
        <authorList>
            <person name="Sun Z."/>
            <person name="Harris H.M."/>
            <person name="McCann A."/>
            <person name="Guo C."/>
            <person name="Argimon S."/>
            <person name="Zhang W."/>
            <person name="Yang X."/>
            <person name="Jeffery I.B."/>
            <person name="Cooney J.C."/>
            <person name="Kagawa T.F."/>
            <person name="Liu W."/>
            <person name="Song Y."/>
            <person name="Salvetti E."/>
            <person name="Wrobel A."/>
            <person name="Rasinkangas P."/>
            <person name="Parkhill J."/>
            <person name="Rea M.C."/>
            <person name="O'Sullivan O."/>
            <person name="Ritari J."/>
            <person name="Douillard F.P."/>
            <person name="Paul Ross R."/>
            <person name="Yang R."/>
            <person name="Briner A.E."/>
            <person name="Felis G.E."/>
            <person name="de Vos W.M."/>
            <person name="Barrangou R."/>
            <person name="Klaenhammer T.R."/>
            <person name="Caufield P.W."/>
            <person name="Cui Y."/>
            <person name="Zhang H."/>
            <person name="O'Toole P.W."/>
        </authorList>
    </citation>
    <scope>NUCLEOTIDE SEQUENCE [LARGE SCALE GENOMIC DNA]</scope>
    <source>
        <strain evidence="3 4">DSM 22697</strain>
    </source>
</reference>
<dbReference type="SUPFAM" id="SSF142433">
    <property type="entry name" value="CinA-like"/>
    <property type="match status" value="1"/>
</dbReference>
<evidence type="ECO:0000259" key="2">
    <source>
        <dbReference type="SMART" id="SM00852"/>
    </source>
</evidence>
<dbReference type="Gene3D" id="3.30.70.2860">
    <property type="match status" value="1"/>
</dbReference>
<dbReference type="STRING" id="1423730.FC75_GL000070"/>
<dbReference type="PATRIC" id="fig|1423730.4.peg.75"/>
<proteinExistence type="inferred from homology"/>
<dbReference type="InterPro" id="IPR050101">
    <property type="entry name" value="CinA"/>
</dbReference>
<dbReference type="InterPro" id="IPR036653">
    <property type="entry name" value="CinA-like_C"/>
</dbReference>
<accession>A0A0R2EWC9</accession>
<dbReference type="OrthoDB" id="9801454at2"/>
<organism evidence="3 4">
    <name type="scientific">Lacticaseibacillus camelliae DSM 22697 = JCM 13995</name>
    <dbReference type="NCBI Taxonomy" id="1423730"/>
    <lineage>
        <taxon>Bacteria</taxon>
        <taxon>Bacillati</taxon>
        <taxon>Bacillota</taxon>
        <taxon>Bacilli</taxon>
        <taxon>Lactobacillales</taxon>
        <taxon>Lactobacillaceae</taxon>
        <taxon>Lacticaseibacillus</taxon>
    </lineage>
</organism>
<dbReference type="InterPro" id="IPR008135">
    <property type="entry name" value="Competence-induced_CinA"/>
</dbReference>
<dbReference type="NCBIfam" id="NF001813">
    <property type="entry name" value="PRK00549.1"/>
    <property type="match status" value="1"/>
</dbReference>
<dbReference type="CDD" id="cd00885">
    <property type="entry name" value="cinA"/>
    <property type="match status" value="1"/>
</dbReference>
<dbReference type="PIRSF" id="PIRSF006728">
    <property type="entry name" value="CinA"/>
    <property type="match status" value="1"/>
</dbReference>
<dbReference type="SMART" id="SM00852">
    <property type="entry name" value="MoCF_biosynth"/>
    <property type="match status" value="1"/>
</dbReference>
<evidence type="ECO:0000256" key="1">
    <source>
        <dbReference type="HAMAP-Rule" id="MF_00226"/>
    </source>
</evidence>
<evidence type="ECO:0000313" key="4">
    <source>
        <dbReference type="Proteomes" id="UP000050865"/>
    </source>
</evidence>
<dbReference type="InterPro" id="IPR036425">
    <property type="entry name" value="MoaB/Mog-like_dom_sf"/>
</dbReference>
<dbReference type="Pfam" id="PF18146">
    <property type="entry name" value="CinA_KH"/>
    <property type="match status" value="1"/>
</dbReference>
<dbReference type="RefSeq" id="WP_054661685.1">
    <property type="nucleotide sequence ID" value="NZ_AYZJ01000067.1"/>
</dbReference>
<comment type="caution">
    <text evidence="3">The sequence shown here is derived from an EMBL/GenBank/DDBJ whole genome shotgun (WGS) entry which is preliminary data.</text>
</comment>
<dbReference type="NCBIfam" id="TIGR00200">
    <property type="entry name" value="cinA_nterm"/>
    <property type="match status" value="1"/>
</dbReference>
<dbReference type="PANTHER" id="PTHR13939:SF0">
    <property type="entry name" value="NMN AMIDOHYDROLASE-LIKE PROTEIN YFAY"/>
    <property type="match status" value="1"/>
</dbReference>
<dbReference type="InterPro" id="IPR041424">
    <property type="entry name" value="CinA_KH"/>
</dbReference>
<keyword evidence="4" id="KW-1185">Reference proteome</keyword>
<gene>
    <name evidence="1" type="primary">cinA</name>
    <name evidence="3" type="ORF">FC75_GL000070</name>
</gene>